<dbReference type="EMBL" id="JARKIK010000072">
    <property type="protein sequence ID" value="KAK8728328.1"/>
    <property type="molecule type" value="Genomic_DNA"/>
</dbReference>
<protein>
    <recommendedName>
        <fullName evidence="2">Little elongation complex subunit 2 C-terminal domain-containing protein</fullName>
    </recommendedName>
</protein>
<dbReference type="Pfam" id="PF10505">
    <property type="entry name" value="NARG2_C"/>
    <property type="match status" value="1"/>
</dbReference>
<feature type="region of interest" description="Disordered" evidence="1">
    <location>
        <begin position="77"/>
        <end position="205"/>
    </location>
</feature>
<comment type="caution">
    <text evidence="3">The sequence shown here is derived from an EMBL/GenBank/DDBJ whole genome shotgun (WGS) entry which is preliminary data.</text>
</comment>
<gene>
    <name evidence="3" type="ORF">OTU49_009231</name>
</gene>
<organism evidence="3 4">
    <name type="scientific">Cherax quadricarinatus</name>
    <name type="common">Australian red claw crayfish</name>
    <dbReference type="NCBI Taxonomy" id="27406"/>
    <lineage>
        <taxon>Eukaryota</taxon>
        <taxon>Metazoa</taxon>
        <taxon>Ecdysozoa</taxon>
        <taxon>Arthropoda</taxon>
        <taxon>Crustacea</taxon>
        <taxon>Multicrustacea</taxon>
        <taxon>Malacostraca</taxon>
        <taxon>Eumalacostraca</taxon>
        <taxon>Eucarida</taxon>
        <taxon>Decapoda</taxon>
        <taxon>Pleocyemata</taxon>
        <taxon>Astacidea</taxon>
        <taxon>Parastacoidea</taxon>
        <taxon>Parastacidae</taxon>
        <taxon>Cherax</taxon>
    </lineage>
</organism>
<dbReference type="AlphaFoldDB" id="A0AAW0WKX9"/>
<proteinExistence type="predicted"/>
<dbReference type="EMBL" id="JARKIK010000072">
    <property type="protein sequence ID" value="KAK8728329.1"/>
    <property type="molecule type" value="Genomic_DNA"/>
</dbReference>
<evidence type="ECO:0000259" key="2">
    <source>
        <dbReference type="Pfam" id="PF10505"/>
    </source>
</evidence>
<dbReference type="GO" id="GO:0008023">
    <property type="term" value="C:transcription elongation factor complex"/>
    <property type="evidence" value="ECO:0007669"/>
    <property type="project" value="InterPro"/>
</dbReference>
<dbReference type="Proteomes" id="UP001445076">
    <property type="component" value="Unassembled WGS sequence"/>
</dbReference>
<feature type="compositionally biased region" description="Polar residues" evidence="1">
    <location>
        <begin position="182"/>
        <end position="205"/>
    </location>
</feature>
<dbReference type="PANTHER" id="PTHR14633:SF3">
    <property type="entry name" value="LITTLE ELONGATION COMPLEX SUBUNIT 2"/>
    <property type="match status" value="1"/>
</dbReference>
<dbReference type="GO" id="GO:0045945">
    <property type="term" value="P:positive regulation of transcription by RNA polymerase III"/>
    <property type="evidence" value="ECO:0007669"/>
    <property type="project" value="TreeGrafter"/>
</dbReference>
<reference evidence="3 4" key="1">
    <citation type="journal article" date="2024" name="BMC Genomics">
        <title>Genome assembly of redclaw crayfish (Cherax quadricarinatus) provides insights into its immune adaptation and hypoxia tolerance.</title>
        <authorList>
            <person name="Liu Z."/>
            <person name="Zheng J."/>
            <person name="Li H."/>
            <person name="Fang K."/>
            <person name="Wang S."/>
            <person name="He J."/>
            <person name="Zhou D."/>
            <person name="Weng S."/>
            <person name="Chi M."/>
            <person name="Gu Z."/>
            <person name="He J."/>
            <person name="Li F."/>
            <person name="Wang M."/>
        </authorList>
    </citation>
    <scope>NUCLEOTIDE SEQUENCE [LARGE SCALE GENOMIC DNA]</scope>
    <source>
        <strain evidence="3">ZL_2023a</strain>
    </source>
</reference>
<feature type="compositionally biased region" description="Low complexity" evidence="1">
    <location>
        <begin position="163"/>
        <end position="176"/>
    </location>
</feature>
<sequence>MVKTIWTPQEKKQMFYKKSALASLTKIINYSFFNMAPPFAIPEDKDSGEDKGQTGYDDDIFDLASTAEHDTFGVDPAVHSVSENSGIRDKRKINKQGNSKCDKKGDINSLKETDNSLLSDKSTEDRSEETEDGKSSCSETNTGTGKTKTRKSKKKRKKKTELEVSLLPETTLSSPLKDCTGASPTKVSESINYPPNILPTSSSIPQDITASVSDSGSSVLDNLLSMQDSFLKPTQKITSPIKSKDEASETTPNLKPWSNSLNTDWKAHSKGQNCPYLSGINVHYQLFSFGINSSEPCESSQPLRILIRHSVHGLSRFKNEKLLSKAYTIYPKLENQAYFGCEVNTLSEITQQWIQLLTRPNTTLLQVRVCESSGEIMMAEEKDLPMVLKEGQQPHIGFQPHQPLATLHSVFSAVCRIVTGHYILHHDPKTEAFITLLKATDSDKELHLQKFNLHAVYSTGSVNTKNYTVPPWLALDTHVLTPFHLKHCKIPATFPMDNPTKVLTKGEKRKIKEKAKLKRKLEDLDKPKEEDATEDYMEAIKNTGTVRRRRREML</sequence>
<dbReference type="InterPro" id="IPR019535">
    <property type="entry name" value="ICE2_C"/>
</dbReference>
<evidence type="ECO:0000313" key="3">
    <source>
        <dbReference type="EMBL" id="KAK8728328.1"/>
    </source>
</evidence>
<reference evidence="3" key="2">
    <citation type="submission" date="2024-01" db="EMBL/GenBank/DDBJ databases">
        <authorList>
            <person name="He J."/>
            <person name="Wang M."/>
            <person name="Zheng J."/>
            <person name="Liu Z."/>
        </authorList>
    </citation>
    <scope>NUCLEOTIDE SEQUENCE</scope>
    <source>
        <strain evidence="3">ZL_2023a</strain>
        <tissue evidence="3">Muscle</tissue>
    </source>
</reference>
<dbReference type="GO" id="GO:0042795">
    <property type="term" value="P:snRNA transcription by RNA polymerase II"/>
    <property type="evidence" value="ECO:0007669"/>
    <property type="project" value="TreeGrafter"/>
</dbReference>
<dbReference type="GO" id="GO:0042796">
    <property type="term" value="P:snRNA transcription by RNA polymerase III"/>
    <property type="evidence" value="ECO:0007669"/>
    <property type="project" value="TreeGrafter"/>
</dbReference>
<feature type="compositionally biased region" description="Basic and acidic residues" evidence="1">
    <location>
        <begin position="100"/>
        <end position="114"/>
    </location>
</feature>
<feature type="domain" description="Little elongation complex subunit 2 C-terminal" evidence="2">
    <location>
        <begin position="281"/>
        <end position="495"/>
    </location>
</feature>
<accession>A0AAW0WKX9</accession>
<dbReference type="PANTHER" id="PTHR14633">
    <property type="entry name" value="LITTLE ELONGATION COMPLEX SUBUNIT 2"/>
    <property type="match status" value="1"/>
</dbReference>
<name>A0AAW0WKX9_CHEQU</name>
<keyword evidence="4" id="KW-1185">Reference proteome</keyword>
<evidence type="ECO:0000313" key="4">
    <source>
        <dbReference type="Proteomes" id="UP001445076"/>
    </source>
</evidence>
<evidence type="ECO:0000256" key="1">
    <source>
        <dbReference type="SAM" id="MobiDB-lite"/>
    </source>
</evidence>
<feature type="compositionally biased region" description="Basic residues" evidence="1">
    <location>
        <begin position="147"/>
        <end position="159"/>
    </location>
</feature>